<feature type="domain" description="FGAR-AT PurM N-terminal-like" evidence="16">
    <location>
        <begin position="672"/>
        <end position="825"/>
    </location>
</feature>
<keyword evidence="7" id="KW-0658">Purine biosynthesis</keyword>
<evidence type="ECO:0000256" key="12">
    <source>
        <dbReference type="ARBA" id="ARBA00032632"/>
    </source>
</evidence>
<evidence type="ECO:0000256" key="4">
    <source>
        <dbReference type="ARBA" id="ARBA00022598"/>
    </source>
</evidence>
<dbReference type="SUPFAM" id="SSF56042">
    <property type="entry name" value="PurM C-terminal domain-like"/>
    <property type="match status" value="2"/>
</dbReference>
<keyword evidence="6" id="KW-0547">Nucleotide-binding</keyword>
<keyword evidence="17" id="KW-1185">Reference proteome</keyword>
<evidence type="ECO:0000259" key="15">
    <source>
        <dbReference type="Pfam" id="PF18076"/>
    </source>
</evidence>
<dbReference type="FunFam" id="3.90.650.10:FF:000024">
    <property type="entry name" value="Phosphoribosylformylglycinamidine synthase"/>
    <property type="match status" value="1"/>
</dbReference>
<feature type="domain" description="PurM-like C-terminal" evidence="13">
    <location>
        <begin position="457"/>
        <end position="610"/>
    </location>
</feature>
<evidence type="ECO:0000256" key="11">
    <source>
        <dbReference type="ARBA" id="ARBA00029823"/>
    </source>
</evidence>
<dbReference type="Pfam" id="PF18072">
    <property type="entry name" value="FGAR-AT_linker"/>
    <property type="match status" value="1"/>
</dbReference>
<dbReference type="InterPro" id="IPR010073">
    <property type="entry name" value="PurL_large"/>
</dbReference>
<dbReference type="SUPFAM" id="SSF55326">
    <property type="entry name" value="PurM N-terminal domain-like"/>
    <property type="match status" value="2"/>
</dbReference>
<dbReference type="Gene3D" id="3.30.1330.10">
    <property type="entry name" value="PurM-like, N-terminal domain"/>
    <property type="match status" value="2"/>
</dbReference>
<dbReference type="InterPro" id="IPR010918">
    <property type="entry name" value="PurM-like_C_dom"/>
</dbReference>
<dbReference type="GO" id="GO:0005524">
    <property type="term" value="F:ATP binding"/>
    <property type="evidence" value="ECO:0007669"/>
    <property type="project" value="UniProtKB-KW"/>
</dbReference>
<dbReference type="CDD" id="cd02203">
    <property type="entry name" value="PurL_repeat1"/>
    <property type="match status" value="1"/>
</dbReference>
<evidence type="ECO:0000256" key="1">
    <source>
        <dbReference type="ARBA" id="ARBA00004920"/>
    </source>
</evidence>
<dbReference type="InterPro" id="IPR036676">
    <property type="entry name" value="PurM-like_C_sf"/>
</dbReference>
<dbReference type="SUPFAM" id="SSF109736">
    <property type="entry name" value="FGAM synthase PurL, linker domain"/>
    <property type="match status" value="1"/>
</dbReference>
<dbReference type="InterPro" id="IPR036604">
    <property type="entry name" value="PurS-like_sf"/>
</dbReference>
<keyword evidence="9" id="KW-0460">Magnesium</keyword>
<dbReference type="Pfam" id="PF22689">
    <property type="entry name" value="FGAR-AT_PurM_N-like"/>
    <property type="match status" value="1"/>
</dbReference>
<dbReference type="PANTHER" id="PTHR10099:SF1">
    <property type="entry name" value="PHOSPHORIBOSYLFORMYLGLYCINAMIDINE SYNTHASE"/>
    <property type="match status" value="1"/>
</dbReference>
<dbReference type="PROSITE" id="PS51273">
    <property type="entry name" value="GATASE_TYPE_1"/>
    <property type="match status" value="1"/>
</dbReference>
<keyword evidence="8" id="KW-0067">ATP-binding</keyword>
<dbReference type="InterPro" id="IPR041609">
    <property type="entry name" value="PurL_linker"/>
</dbReference>
<dbReference type="InterPro" id="IPR036921">
    <property type="entry name" value="PurM-like_N_sf"/>
</dbReference>
<reference evidence="18" key="1">
    <citation type="submission" date="2022-11" db="UniProtKB">
        <authorList>
            <consortium name="WormBaseParasite"/>
        </authorList>
    </citation>
    <scope>IDENTIFICATION</scope>
</reference>
<evidence type="ECO:0000256" key="8">
    <source>
        <dbReference type="ARBA" id="ARBA00022840"/>
    </source>
</evidence>
<keyword evidence="5" id="KW-0479">Metal-binding</keyword>
<dbReference type="CDD" id="cd02204">
    <property type="entry name" value="PurL_repeat2"/>
    <property type="match status" value="1"/>
</dbReference>
<accession>A0A914D6Z7</accession>
<dbReference type="SMART" id="SM01211">
    <property type="entry name" value="GATase_5"/>
    <property type="match status" value="1"/>
</dbReference>
<evidence type="ECO:0000256" key="7">
    <source>
        <dbReference type="ARBA" id="ARBA00022755"/>
    </source>
</evidence>
<dbReference type="Pfam" id="PF02769">
    <property type="entry name" value="AIRS_C"/>
    <property type="match status" value="2"/>
</dbReference>
<evidence type="ECO:0000259" key="13">
    <source>
        <dbReference type="Pfam" id="PF02769"/>
    </source>
</evidence>
<dbReference type="GO" id="GO:0046872">
    <property type="term" value="F:metal ion binding"/>
    <property type="evidence" value="ECO:0007669"/>
    <property type="project" value="UniProtKB-KW"/>
</dbReference>
<dbReference type="InterPro" id="IPR029062">
    <property type="entry name" value="Class_I_gatase-like"/>
</dbReference>
<evidence type="ECO:0000313" key="18">
    <source>
        <dbReference type="WBParaSite" id="ACRNAN_scaffold2030.g21955.t1"/>
    </source>
</evidence>
<dbReference type="NCBIfam" id="NF003672">
    <property type="entry name" value="PRK05297.1"/>
    <property type="match status" value="1"/>
</dbReference>
<evidence type="ECO:0000256" key="5">
    <source>
        <dbReference type="ARBA" id="ARBA00022723"/>
    </source>
</evidence>
<evidence type="ECO:0000256" key="10">
    <source>
        <dbReference type="ARBA" id="ARBA00022962"/>
    </source>
</evidence>
<dbReference type="PANTHER" id="PTHR10099">
    <property type="entry name" value="PHOSPHORIBOSYLFORMYLGLYCINAMIDINE SYNTHASE"/>
    <property type="match status" value="1"/>
</dbReference>
<dbReference type="Gene3D" id="3.40.50.880">
    <property type="match status" value="1"/>
</dbReference>
<dbReference type="WBParaSite" id="ACRNAN_scaffold2030.g21955.t1">
    <property type="protein sequence ID" value="ACRNAN_scaffold2030.g21955.t1"/>
    <property type="gene ID" value="ACRNAN_scaffold2030.g21955"/>
</dbReference>
<keyword evidence="10" id="KW-0315">Glutamine amidotransferase</keyword>
<feature type="domain" description="PurM-like C-terminal" evidence="13">
    <location>
        <begin position="881"/>
        <end position="989"/>
    </location>
</feature>
<comment type="similarity">
    <text evidence="2">In the N-terminal section; belongs to the FGAMS family.</text>
</comment>
<name>A0A914D6Z7_9BILA</name>
<evidence type="ECO:0000256" key="9">
    <source>
        <dbReference type="ARBA" id="ARBA00022842"/>
    </source>
</evidence>
<dbReference type="HAMAP" id="MF_00419">
    <property type="entry name" value="PurL_1"/>
    <property type="match status" value="1"/>
</dbReference>
<dbReference type="NCBIfam" id="TIGR01735">
    <property type="entry name" value="FGAM_synt"/>
    <property type="match status" value="1"/>
</dbReference>
<evidence type="ECO:0000256" key="6">
    <source>
        <dbReference type="ARBA" id="ARBA00022741"/>
    </source>
</evidence>
<evidence type="ECO:0000313" key="17">
    <source>
        <dbReference type="Proteomes" id="UP000887540"/>
    </source>
</evidence>
<dbReference type="Pfam" id="PF13507">
    <property type="entry name" value="GATase_5"/>
    <property type="match status" value="1"/>
</dbReference>
<dbReference type="InterPro" id="IPR055181">
    <property type="entry name" value="FGAR-AT_PurM_N-like"/>
</dbReference>
<dbReference type="InterPro" id="IPR040707">
    <property type="entry name" value="FGAR-AT_N"/>
</dbReference>
<dbReference type="Gene3D" id="1.10.8.750">
    <property type="entry name" value="Phosphoribosylformylglycinamidine synthase, linker domain"/>
    <property type="match status" value="1"/>
</dbReference>
<evidence type="ECO:0000259" key="16">
    <source>
        <dbReference type="Pfam" id="PF22689"/>
    </source>
</evidence>
<dbReference type="EC" id="6.3.5.3" evidence="3"/>
<dbReference type="FunFam" id="3.30.1330.10:FF:000007">
    <property type="entry name" value="Phosphoribosylformylglycinamidine synthase, putative"/>
    <property type="match status" value="1"/>
</dbReference>
<organism evidence="17 18">
    <name type="scientific">Acrobeloides nanus</name>
    <dbReference type="NCBI Taxonomy" id="290746"/>
    <lineage>
        <taxon>Eukaryota</taxon>
        <taxon>Metazoa</taxon>
        <taxon>Ecdysozoa</taxon>
        <taxon>Nematoda</taxon>
        <taxon>Chromadorea</taxon>
        <taxon>Rhabditida</taxon>
        <taxon>Tylenchina</taxon>
        <taxon>Cephalobomorpha</taxon>
        <taxon>Cephaloboidea</taxon>
        <taxon>Cephalobidae</taxon>
        <taxon>Acrobeloides</taxon>
    </lineage>
</organism>
<dbReference type="Gene3D" id="3.90.650.10">
    <property type="entry name" value="PurM-like C-terminal domain"/>
    <property type="match status" value="2"/>
</dbReference>
<dbReference type="SUPFAM" id="SSF82697">
    <property type="entry name" value="PurS-like"/>
    <property type="match status" value="1"/>
</dbReference>
<evidence type="ECO:0000259" key="14">
    <source>
        <dbReference type="Pfam" id="PF18072"/>
    </source>
</evidence>
<keyword evidence="4" id="KW-0436">Ligase</keyword>
<protein>
    <recommendedName>
        <fullName evidence="3">phosphoribosylformylglycinamidine synthase</fullName>
        <ecNumber evidence="3">6.3.5.3</ecNumber>
    </recommendedName>
    <alternativeName>
        <fullName evidence="12">Formylglycinamide ribonucleotide amidotransferase</fullName>
    </alternativeName>
    <alternativeName>
        <fullName evidence="11">Formylglycinamide ribotide amidotransferase</fullName>
    </alternativeName>
</protein>
<evidence type="ECO:0000256" key="3">
    <source>
        <dbReference type="ARBA" id="ARBA00012747"/>
    </source>
</evidence>
<dbReference type="Proteomes" id="UP000887540">
    <property type="component" value="Unplaced"/>
</dbReference>
<feature type="domain" description="Phosphoribosylformylglycinamidine synthase N-terminal" evidence="15">
    <location>
        <begin position="56"/>
        <end position="159"/>
    </location>
</feature>
<comment type="pathway">
    <text evidence="1">Purine metabolism; IMP biosynthesis via de novo pathway; 5-amino-1-(5-phospho-D-ribosyl)imidazole from N(2)-formyl-N(1)-(5-phospho-D-ribosyl)glycinamide: step 1/2.</text>
</comment>
<dbReference type="Pfam" id="PF18076">
    <property type="entry name" value="FGAR-AT_N"/>
    <property type="match status" value="1"/>
</dbReference>
<dbReference type="CDD" id="cd01740">
    <property type="entry name" value="GATase1_FGAR_AT"/>
    <property type="match status" value="1"/>
</dbReference>
<sequence>MGHLKFYSKNERPIDVEKNSVFEQKVATLINKKCNVEIESESCFYIIVDSHTSLSEFQEKYHEKLVWLLSHNVFAPHLAESSYFSDNQSFILEVGPRLNFTTPYSTNAVSACKAAGIEGVQRIERSFRYCLRNVPSQSIQNVNRQDLFDIFGDRMTECEYVVPPNFTTITKREDYFTIDIMGSNGEANLRKANEELGLGFDEEDVCFYLKLFREKFQRNPTDVELFDMGQSNSEHSRHWFFRGKLFVNGKERRETLMSSIKKTQDYSNQNNMIAFSDNSSAIQGFSTNNLQSDNPCCSSSLGVKKSLRHIIYTAETHNFPTGVSPFPGAATGTGGRIRDVHATGRGAHEIAGIAGYSVGNLYLHDYLMPWEDSNWEYPTNFAHPRKILIEASNGASDYGNKFGEPVICGFARTLGIHLPNTEERYEYIKPIMFSAGIGTIDDEMILKKPCAKNQLIAKLGGPVYRIGLGGGAASSVHIQGGRNTEADFGAVQRGDPEMEQKLHRLIRACVELGSKNPILSIHDQGAGGNGNVLKEIVEGEDGGAVIHSEKFLLGDPSISVRELWGAEYQESDAILLNPGLVGEIQEISKREKCSIAIVGEVTGDNRIVLEDFGGNHDENFPVDMDLNELADREPKEFHLNPSPSLGAQLKLPTNLAIYSALEMVLRLPSVASKRYLTNKVDRSVTGLIAQQQCVGPLHTPIADVAVVALSYWDTVGAAMAVGEQPLKGMICPEAGARMSLGEALTNLVFAPITSLKDVKCSGNWMWPAKLPGEGYRLVQACDALCQTMRQLGVAIDGGKDSLSMAAKVHNEVVKAPGTLVISTYVPCTDITKVVTPDLKNEKNLSSVLLHIPMYGLSRKTRLGGSALAQCLKQIGDNPPDLDDAGYFLNAFNCIQKWVEDGEILAGHDISDGGIIVTVLEMAFAGNCGIDVDLHAETQDQLATLFSEELSVVLQVKESDVQRMIAYAQQIGVSCSLIGSVKPETGTNAQVTISINHEILVRDALNKLREIWEETSDHLELLQTNPTYVPKIAIVREEGSNGDREMAAAFMMAGFEAFDVTMTDLLDSINSLDSFNGIAFVGGFSYADVLGSAKGWASAIKYNKKIFSMFENFRRRKDTFTLGVCNGCQLMALLNWTSENSIGSEPEIFLDDNLCGRFHSGFTTVKIEKSPAIMLRDMDESILGAWSSHGEGRFTYRTSQVLSKLKERNLICIRYCNGKGETTEKYPENPNSSVDGVAGICSDDGRHLCLMPHPDRSFLSWQWPNYPNNWQAHQNHQQSPWIKMFENAYEWVIQHRN</sequence>
<evidence type="ECO:0000256" key="2">
    <source>
        <dbReference type="ARBA" id="ARBA00008608"/>
    </source>
</evidence>
<dbReference type="GO" id="GO:0005737">
    <property type="term" value="C:cytoplasm"/>
    <property type="evidence" value="ECO:0007669"/>
    <property type="project" value="TreeGrafter"/>
</dbReference>
<proteinExistence type="inferred from homology"/>
<dbReference type="SUPFAM" id="SSF52317">
    <property type="entry name" value="Class I glutamine amidotransferase-like"/>
    <property type="match status" value="1"/>
</dbReference>
<feature type="domain" description="Phosphoribosylformylglycinamidine synthase linker" evidence="14">
    <location>
        <begin position="189"/>
        <end position="238"/>
    </location>
</feature>
<dbReference type="GO" id="GO:0006189">
    <property type="term" value="P:'de novo' IMP biosynthetic process"/>
    <property type="evidence" value="ECO:0007669"/>
    <property type="project" value="InterPro"/>
</dbReference>
<dbReference type="GO" id="GO:0004642">
    <property type="term" value="F:phosphoribosylformylglycinamidine synthase activity"/>
    <property type="evidence" value="ECO:0007669"/>
    <property type="project" value="UniProtKB-EC"/>
</dbReference>